<evidence type="ECO:0000313" key="4">
    <source>
        <dbReference type="EMBL" id="SJZ47341.1"/>
    </source>
</evidence>
<keyword evidence="2 4" id="KW-0808">Transferase</keyword>
<gene>
    <name evidence="4" type="ORF">SAMN02745152_00377</name>
</gene>
<dbReference type="Gene3D" id="3.90.550.10">
    <property type="entry name" value="Spore Coat Polysaccharide Biosynthesis Protein SpsA, Chain A"/>
    <property type="match status" value="1"/>
</dbReference>
<dbReference type="EMBL" id="FUXC01000001">
    <property type="protein sequence ID" value="SJZ47341.1"/>
    <property type="molecule type" value="Genomic_DNA"/>
</dbReference>
<accession>A0A1T4KY84</accession>
<protein>
    <submittedName>
        <fullName evidence="4">Glycosyltransferase involved in cell wall bisynthesis</fullName>
    </submittedName>
</protein>
<dbReference type="InterPro" id="IPR001173">
    <property type="entry name" value="Glyco_trans_2-like"/>
</dbReference>
<dbReference type="PANTHER" id="PTHR22916:SF51">
    <property type="entry name" value="GLYCOSYLTRANSFERASE EPSH-RELATED"/>
    <property type="match status" value="1"/>
</dbReference>
<dbReference type="InterPro" id="IPR029044">
    <property type="entry name" value="Nucleotide-diphossugar_trans"/>
</dbReference>
<keyword evidence="1" id="KW-0328">Glycosyltransferase</keyword>
<dbReference type="AlphaFoldDB" id="A0A1T4KY84"/>
<dbReference type="RefSeq" id="WP_078930123.1">
    <property type="nucleotide sequence ID" value="NZ_FUXC01000001.1"/>
</dbReference>
<feature type="domain" description="Glycosyltransferase 2-like" evidence="3">
    <location>
        <begin position="4"/>
        <end position="139"/>
    </location>
</feature>
<reference evidence="4 5" key="1">
    <citation type="submission" date="2017-02" db="EMBL/GenBank/DDBJ databases">
        <authorList>
            <person name="Peterson S.W."/>
        </authorList>
    </citation>
    <scope>NUCLEOTIDE SEQUENCE [LARGE SCALE GENOMIC DNA]</scope>
    <source>
        <strain evidence="4 5">ATCC BAA-909</strain>
    </source>
</reference>
<keyword evidence="5" id="KW-1185">Reference proteome</keyword>
<organism evidence="4 5">
    <name type="scientific">Treponema berlinense</name>
    <dbReference type="NCBI Taxonomy" id="225004"/>
    <lineage>
        <taxon>Bacteria</taxon>
        <taxon>Pseudomonadati</taxon>
        <taxon>Spirochaetota</taxon>
        <taxon>Spirochaetia</taxon>
        <taxon>Spirochaetales</taxon>
        <taxon>Treponemataceae</taxon>
        <taxon>Treponema</taxon>
    </lineage>
</organism>
<name>A0A1T4KY84_9SPIR</name>
<dbReference type="GeneID" id="303366649"/>
<dbReference type="STRING" id="225004.SAMN02745152_00377"/>
<dbReference type="CDD" id="cd00761">
    <property type="entry name" value="Glyco_tranf_GTA_type"/>
    <property type="match status" value="1"/>
</dbReference>
<evidence type="ECO:0000313" key="5">
    <source>
        <dbReference type="Proteomes" id="UP000190395"/>
    </source>
</evidence>
<proteinExistence type="predicted"/>
<dbReference type="Pfam" id="PF00535">
    <property type="entry name" value="Glycos_transf_2"/>
    <property type="match status" value="1"/>
</dbReference>
<dbReference type="SUPFAM" id="SSF53448">
    <property type="entry name" value="Nucleotide-diphospho-sugar transferases"/>
    <property type="match status" value="1"/>
</dbReference>
<evidence type="ECO:0000259" key="3">
    <source>
        <dbReference type="Pfam" id="PF00535"/>
    </source>
</evidence>
<evidence type="ECO:0000256" key="1">
    <source>
        <dbReference type="ARBA" id="ARBA00022676"/>
    </source>
</evidence>
<dbReference type="GO" id="GO:0016758">
    <property type="term" value="F:hexosyltransferase activity"/>
    <property type="evidence" value="ECO:0007669"/>
    <property type="project" value="UniProtKB-ARBA"/>
</dbReference>
<dbReference type="OrthoDB" id="9785185at2"/>
<dbReference type="Proteomes" id="UP000190395">
    <property type="component" value="Unassembled WGS sequence"/>
</dbReference>
<sequence length="319" mass="37782">MKLSICTSFYNVEKYMESFISQLKNQTCSDFVCILVDDGSTDKSYENCVRAIGRDERFSVIRHEKNKGLGAGRITGLEQVQTEYLTFMDPDDEIEKTTVETLLNDIHNTNSDFITYDYFTKNERNEFEKISDNSKTVKELFETKSKLISHVWHKVYKKTLLEKLDFSFYKTVSFAEDLWLCTNCFLNAQNPVIIHNAYYYYKYNSSSLVHKRTEKSIRENIEVLKNLLQNPKLKEIKEIEAYIKDDSFHAFGHLIFPSKTNNFQLKPHFDEWRKIDSEIGIFLPEYLSGFVRKYVSFIRSKKDFFAKLMWLVLELKTRK</sequence>
<dbReference type="PANTHER" id="PTHR22916">
    <property type="entry name" value="GLYCOSYLTRANSFERASE"/>
    <property type="match status" value="1"/>
</dbReference>
<evidence type="ECO:0000256" key="2">
    <source>
        <dbReference type="ARBA" id="ARBA00022679"/>
    </source>
</evidence>